<dbReference type="WBParaSite" id="RSKR_0000200950.1">
    <property type="protein sequence ID" value="RSKR_0000200950.1"/>
    <property type="gene ID" value="RSKR_0000200950"/>
</dbReference>
<reference evidence="2" key="1">
    <citation type="submission" date="2016-11" db="UniProtKB">
        <authorList>
            <consortium name="WormBaseParasite"/>
        </authorList>
    </citation>
    <scope>IDENTIFICATION</scope>
    <source>
        <strain evidence="2">KR3021</strain>
    </source>
</reference>
<evidence type="ECO:0000313" key="2">
    <source>
        <dbReference type="WBParaSite" id="RSKR_0000200950.1"/>
    </source>
</evidence>
<sequence length="419" mass="45838">MVLNFAMANDNVSSTPKHKRVSSLYKRTVALLSSGSKGETSDGSKKSPDQTSTKSNDTVSESRLNHYQMMKHMPNRCVRGCSSYYGCCCSKGGKKLASIFGDSPPRHTYMSLPEFARLSSTNHMQFDNSQNNISEIVPIETKTNNSSGGVAKSFNKALKKIIKIAGKDSSKSKSSARTSKTIFTIEDNKPEACVLDSEPQVDKFGDKACSSTNYLLTEACTSGGSENIRRHSIASAKQCQLQKIIGAGDGRDFLRKHNSFRKTNFIIPDSSSSIALNRRVSLHPNLLLRKQSAAFLANSGARNNSLCALPIPSTMKRDSNSPRLNDIRPEGRHKIFKATASSLSLFSNGYLSDALSNATAAISIGGASTPDREHSRASSIITDLNHVAINGENSVTHRRKLFSQKFKNIFKIEEWTLHT</sequence>
<dbReference type="Proteomes" id="UP000095286">
    <property type="component" value="Unplaced"/>
</dbReference>
<name>A0AC35TM37_9BILA</name>
<proteinExistence type="predicted"/>
<organism evidence="1 2">
    <name type="scientific">Rhabditophanes sp. KR3021</name>
    <dbReference type="NCBI Taxonomy" id="114890"/>
    <lineage>
        <taxon>Eukaryota</taxon>
        <taxon>Metazoa</taxon>
        <taxon>Ecdysozoa</taxon>
        <taxon>Nematoda</taxon>
        <taxon>Chromadorea</taxon>
        <taxon>Rhabditida</taxon>
        <taxon>Tylenchina</taxon>
        <taxon>Panagrolaimomorpha</taxon>
        <taxon>Strongyloidoidea</taxon>
        <taxon>Alloionematidae</taxon>
        <taxon>Rhabditophanes</taxon>
    </lineage>
</organism>
<evidence type="ECO:0000313" key="1">
    <source>
        <dbReference type="Proteomes" id="UP000095286"/>
    </source>
</evidence>
<protein>
    <submittedName>
        <fullName evidence="2">Uncharacterized protein</fullName>
    </submittedName>
</protein>
<accession>A0AC35TM37</accession>